<evidence type="ECO:0000313" key="1">
    <source>
        <dbReference type="EMBL" id="CZS91071.1"/>
    </source>
</evidence>
<accession>A0A1E1JZ85</accession>
<dbReference type="AlphaFoldDB" id="A0A1E1JZ85"/>
<evidence type="ECO:0000313" key="2">
    <source>
        <dbReference type="Proteomes" id="UP000178912"/>
    </source>
</evidence>
<proteinExistence type="predicted"/>
<organism evidence="1 2">
    <name type="scientific">Rhynchosporium agropyri</name>
    <dbReference type="NCBI Taxonomy" id="914238"/>
    <lineage>
        <taxon>Eukaryota</taxon>
        <taxon>Fungi</taxon>
        <taxon>Dikarya</taxon>
        <taxon>Ascomycota</taxon>
        <taxon>Pezizomycotina</taxon>
        <taxon>Leotiomycetes</taxon>
        <taxon>Helotiales</taxon>
        <taxon>Ploettnerulaceae</taxon>
        <taxon>Rhynchosporium</taxon>
    </lineage>
</organism>
<reference evidence="2" key="1">
    <citation type="submission" date="2016-03" db="EMBL/GenBank/DDBJ databases">
        <authorList>
            <person name="Guldener U."/>
        </authorList>
    </citation>
    <scope>NUCLEOTIDE SEQUENCE [LARGE SCALE GENOMIC DNA]</scope>
    <source>
        <strain evidence="2">04CH-RAC-A.6.1</strain>
    </source>
</reference>
<keyword evidence="2" id="KW-1185">Reference proteome</keyword>
<gene>
    <name evidence="1" type="ORF">RAG0_01854</name>
</gene>
<protein>
    <submittedName>
        <fullName evidence="1">Uncharacterized protein</fullName>
    </submittedName>
</protein>
<dbReference type="Proteomes" id="UP000178912">
    <property type="component" value="Unassembled WGS sequence"/>
</dbReference>
<dbReference type="EMBL" id="FJUX01000007">
    <property type="protein sequence ID" value="CZS91071.1"/>
    <property type="molecule type" value="Genomic_DNA"/>
</dbReference>
<name>A0A1E1JZ85_9HELO</name>
<sequence length="99" mass="11104">MPSLHCSATTNFTPAMNRVRRAKCQYTQKDIRGFQLPASGTSFPDSPLHAISAGEPSRQKLKVKLKFSARTSSVRRYLVFRDKTRGAVEKIPQAPTLLR</sequence>